<organism evidence="2 3">
    <name type="scientific">Datura stramonium</name>
    <name type="common">Jimsonweed</name>
    <name type="synonym">Common thornapple</name>
    <dbReference type="NCBI Taxonomy" id="4076"/>
    <lineage>
        <taxon>Eukaryota</taxon>
        <taxon>Viridiplantae</taxon>
        <taxon>Streptophyta</taxon>
        <taxon>Embryophyta</taxon>
        <taxon>Tracheophyta</taxon>
        <taxon>Spermatophyta</taxon>
        <taxon>Magnoliopsida</taxon>
        <taxon>eudicotyledons</taxon>
        <taxon>Gunneridae</taxon>
        <taxon>Pentapetalae</taxon>
        <taxon>asterids</taxon>
        <taxon>lamiids</taxon>
        <taxon>Solanales</taxon>
        <taxon>Solanaceae</taxon>
        <taxon>Solanoideae</taxon>
        <taxon>Datureae</taxon>
        <taxon>Datura</taxon>
    </lineage>
</organism>
<feature type="region of interest" description="Disordered" evidence="1">
    <location>
        <begin position="1"/>
        <end position="25"/>
    </location>
</feature>
<evidence type="ECO:0000313" key="2">
    <source>
        <dbReference type="EMBL" id="MCD7467003.1"/>
    </source>
</evidence>
<evidence type="ECO:0000313" key="3">
    <source>
        <dbReference type="Proteomes" id="UP000823775"/>
    </source>
</evidence>
<comment type="caution">
    <text evidence="2">The sequence shown here is derived from an EMBL/GenBank/DDBJ whole genome shotgun (WGS) entry which is preliminary data.</text>
</comment>
<keyword evidence="3" id="KW-1185">Reference proteome</keyword>
<reference evidence="2 3" key="1">
    <citation type="journal article" date="2021" name="BMC Genomics">
        <title>Datura genome reveals duplications of psychoactive alkaloid biosynthetic genes and high mutation rate following tissue culture.</title>
        <authorList>
            <person name="Rajewski A."/>
            <person name="Carter-House D."/>
            <person name="Stajich J."/>
            <person name="Litt A."/>
        </authorList>
    </citation>
    <scope>NUCLEOTIDE SEQUENCE [LARGE SCALE GENOMIC DNA]</scope>
    <source>
        <strain evidence="2">AR-01</strain>
    </source>
</reference>
<dbReference type="Proteomes" id="UP000823775">
    <property type="component" value="Unassembled WGS sequence"/>
</dbReference>
<evidence type="ECO:0000256" key="1">
    <source>
        <dbReference type="SAM" id="MobiDB-lite"/>
    </source>
</evidence>
<name>A0ABS8T793_DATST</name>
<protein>
    <submittedName>
        <fullName evidence="2">Uncharacterized protein</fullName>
    </submittedName>
</protein>
<sequence>MVKQDSSTQVEWIHEQTKAQPQARGSKVLEKELHQVPRSQGHPLQGELELRLWRSMGLDGSMPKKKKNIPWTIGHLELQFPTIRDTFDELGMRYVFAELEE</sequence>
<gene>
    <name evidence="2" type="ORF">HAX54_004153</name>
</gene>
<dbReference type="EMBL" id="JACEIK010001189">
    <property type="protein sequence ID" value="MCD7467003.1"/>
    <property type="molecule type" value="Genomic_DNA"/>
</dbReference>
<proteinExistence type="predicted"/>
<accession>A0ABS8T793</accession>
<feature type="compositionally biased region" description="Polar residues" evidence="1">
    <location>
        <begin position="1"/>
        <end position="10"/>
    </location>
</feature>